<organism evidence="1 2">
    <name type="scientific">Anabarilius grahami</name>
    <name type="common">Kanglang fish</name>
    <name type="synonym">Barilius grahami</name>
    <dbReference type="NCBI Taxonomy" id="495550"/>
    <lineage>
        <taxon>Eukaryota</taxon>
        <taxon>Metazoa</taxon>
        <taxon>Chordata</taxon>
        <taxon>Craniata</taxon>
        <taxon>Vertebrata</taxon>
        <taxon>Euteleostomi</taxon>
        <taxon>Actinopterygii</taxon>
        <taxon>Neopterygii</taxon>
        <taxon>Teleostei</taxon>
        <taxon>Ostariophysi</taxon>
        <taxon>Cypriniformes</taxon>
        <taxon>Xenocyprididae</taxon>
        <taxon>Xenocypridinae</taxon>
        <taxon>Xenocypridinae incertae sedis</taxon>
        <taxon>Anabarilius</taxon>
    </lineage>
</organism>
<reference evidence="1 2" key="1">
    <citation type="submission" date="2018-10" db="EMBL/GenBank/DDBJ databases">
        <title>Genome assembly for a Yunnan-Guizhou Plateau 3E fish, Anabarilius grahami (Regan), and its evolutionary and genetic applications.</title>
        <authorList>
            <person name="Jiang W."/>
        </authorList>
    </citation>
    <scope>NUCLEOTIDE SEQUENCE [LARGE SCALE GENOMIC DNA]</scope>
    <source>
        <strain evidence="1">AG-KIZ</strain>
        <tissue evidence="1">Muscle</tissue>
    </source>
</reference>
<protein>
    <submittedName>
        <fullName evidence="1">Uncharacterized protein</fullName>
    </submittedName>
</protein>
<proteinExistence type="predicted"/>
<name>A0A3N0Y858_ANAGA</name>
<sequence>MIALASSPRNFQPCASVIEDTKTSAHVPVPDISCLLHWLSSLSHVELLSTKSEAGPGVSAWKVPDEDELKPQEGPLRLLSLAMDCGKLSMCVARKPHLTDCMAPSWGMGTQS</sequence>
<dbReference type="EMBL" id="RJVU01050230">
    <property type="protein sequence ID" value="ROL42191.1"/>
    <property type="molecule type" value="Genomic_DNA"/>
</dbReference>
<dbReference type="AlphaFoldDB" id="A0A3N0Y858"/>
<gene>
    <name evidence="1" type="ORF">DPX16_6472</name>
</gene>
<keyword evidence="2" id="KW-1185">Reference proteome</keyword>
<evidence type="ECO:0000313" key="2">
    <source>
        <dbReference type="Proteomes" id="UP000281406"/>
    </source>
</evidence>
<accession>A0A3N0Y858</accession>
<comment type="caution">
    <text evidence="1">The sequence shown here is derived from an EMBL/GenBank/DDBJ whole genome shotgun (WGS) entry which is preliminary data.</text>
</comment>
<evidence type="ECO:0000313" key="1">
    <source>
        <dbReference type="EMBL" id="ROL42191.1"/>
    </source>
</evidence>
<dbReference type="Proteomes" id="UP000281406">
    <property type="component" value="Unassembled WGS sequence"/>
</dbReference>